<organism evidence="2 3">
    <name type="scientific">Litorivivens lipolytica</name>
    <dbReference type="NCBI Taxonomy" id="1524264"/>
    <lineage>
        <taxon>Bacteria</taxon>
        <taxon>Pseudomonadati</taxon>
        <taxon>Pseudomonadota</taxon>
        <taxon>Gammaproteobacteria</taxon>
        <taxon>Litorivivens</taxon>
    </lineage>
</organism>
<protein>
    <recommendedName>
        <fullName evidence="1">HNH nuclease domain-containing protein</fullName>
    </recommendedName>
</protein>
<dbReference type="EMBL" id="JACHWY010000008">
    <property type="protein sequence ID" value="MBB3049002.1"/>
    <property type="molecule type" value="Genomic_DNA"/>
</dbReference>
<feature type="domain" description="HNH nuclease" evidence="1">
    <location>
        <begin position="181"/>
        <end position="229"/>
    </location>
</feature>
<keyword evidence="3" id="KW-1185">Reference proteome</keyword>
<dbReference type="InterPro" id="IPR003615">
    <property type="entry name" value="HNH_nuc"/>
</dbReference>
<sequence length="280" mass="31296">MLSNFEIVEWLRSVGIDALPKAIGQTNKKAYKYELENGEVFFIKRSYHRESGIEIPMVTRPLVMHLDSCFRENIYAISGVHYDENDSTTDSAAYAGFPRVVNQPRGRDFGVESQDTLHKVIEVLSGRSRVDVAEEGIFTTGEANVDGDLNDVDETVCQHIKSRRGQAAFRLELLNEYSHSCAVTGSRVLSVLEAAHIVPHSEVTDYSADNGLLLRSDIHTLFDLGFITVSDDGVIRLAEPLHGTEYGDLEGKKIAGSITIKKRENLRLRSMLQRQELQVA</sequence>
<name>A0A7W4W8W5_9GAMM</name>
<dbReference type="Pfam" id="PF13391">
    <property type="entry name" value="HNH_2"/>
    <property type="match status" value="1"/>
</dbReference>
<gene>
    <name evidence="2" type="ORF">FHR99_003286</name>
</gene>
<reference evidence="2 3" key="1">
    <citation type="submission" date="2020-08" db="EMBL/GenBank/DDBJ databases">
        <title>Genomic Encyclopedia of Type Strains, Phase III (KMG-III): the genomes of soil and plant-associated and newly described type strains.</title>
        <authorList>
            <person name="Whitman W."/>
        </authorList>
    </citation>
    <scope>NUCLEOTIDE SEQUENCE [LARGE SCALE GENOMIC DNA]</scope>
    <source>
        <strain evidence="2 3">CECT 8654</strain>
    </source>
</reference>
<evidence type="ECO:0000259" key="1">
    <source>
        <dbReference type="Pfam" id="PF13391"/>
    </source>
</evidence>
<evidence type="ECO:0000313" key="3">
    <source>
        <dbReference type="Proteomes" id="UP000537130"/>
    </source>
</evidence>
<dbReference type="RefSeq" id="WP_343067652.1">
    <property type="nucleotide sequence ID" value="NZ_JACHWY010000008.1"/>
</dbReference>
<comment type="caution">
    <text evidence="2">The sequence shown here is derived from an EMBL/GenBank/DDBJ whole genome shotgun (WGS) entry which is preliminary data.</text>
</comment>
<evidence type="ECO:0000313" key="2">
    <source>
        <dbReference type="EMBL" id="MBB3049002.1"/>
    </source>
</evidence>
<dbReference type="Proteomes" id="UP000537130">
    <property type="component" value="Unassembled WGS sequence"/>
</dbReference>
<dbReference type="AlphaFoldDB" id="A0A7W4W8W5"/>
<proteinExistence type="predicted"/>
<accession>A0A7W4W8W5</accession>